<dbReference type="GO" id="GO:0004518">
    <property type="term" value="F:nuclease activity"/>
    <property type="evidence" value="ECO:0007669"/>
    <property type="project" value="UniProtKB-KW"/>
</dbReference>
<sequence length="507" mass="58127">MHYLSKCEDATCGKAYPADLHNCPHCGADSAFSSIAPLDPRDWGYDLETYKNIFTASFIHAATGMELIFEISDRKNEQSQLIEFVFNLGRSKARGIGFNNLAFDYPVLHYVVNTPGCTLEQIYAKAQSQIKPEGQWPEIIWDRDQIFEQIDLYKIYHFDNKARRTSLKALEVGMRSPNVKDLPFPVEMVLNDAQKDVLIAYNKHDVRETLKFFVRSLDKIHFREELTKQYGRNFMNHADTKIGKDIFVHELEKAGVDCSRSTIRERVALADCIPPYIKFERPEFNQILERIRGVVLTKKQQDELLTTKGVFNDMVATIDGVEYTFGLGGIHSGIPNYVVHSTQTHNLQNKDCTSMYPSISIKNRYYPEHLSETFCDVYEQLFIRRRDAKRAGDKTVDATLKLALNSTFGNMGSKFSPFCDHKCLLSITITGQLCLAMLVDRLTTRVPGLVVPQTNTDGIVIFYENKYETLVESICAEWEKTTMLNLETDIVKSLYQRDVNNYIMVIE</sequence>
<evidence type="ECO:0000256" key="1">
    <source>
        <dbReference type="ARBA" id="ARBA00022722"/>
    </source>
</evidence>
<keyword evidence="4" id="KW-1185">Reference proteome</keyword>
<reference evidence="3 4" key="1">
    <citation type="submission" date="2017-08" db="EMBL/GenBank/DDBJ databases">
        <title>Complete genome sequence of Klebsiella pneumoniae phage vB_KpnM_KpV79.</title>
        <authorList>
            <person name="Komisarova E.V."/>
            <person name="Krasilnikova V.M."/>
            <person name="Myakinina V.P."/>
            <person name="Kislichkina A.A."/>
            <person name="Bogun A.G."/>
            <person name="Volozhantsev N.V."/>
        </authorList>
    </citation>
    <scope>NUCLEOTIDE SEQUENCE [LARGE SCALE GENOMIC DNA]</scope>
</reference>
<dbReference type="GO" id="GO:0016787">
    <property type="term" value="F:hydrolase activity"/>
    <property type="evidence" value="ECO:0007669"/>
    <property type="project" value="UniProtKB-KW"/>
</dbReference>
<dbReference type="EMBL" id="MF663761">
    <property type="protein sequence ID" value="ATI16508.1"/>
    <property type="molecule type" value="Genomic_DNA"/>
</dbReference>
<gene>
    <name evidence="3" type="ORF">kpv79_55</name>
</gene>
<name>A0A291LCK0_9CAUD</name>
<dbReference type="SUPFAM" id="SSF53098">
    <property type="entry name" value="Ribonuclease H-like"/>
    <property type="match status" value="1"/>
</dbReference>
<dbReference type="SUPFAM" id="SSF56672">
    <property type="entry name" value="DNA/RNA polymerases"/>
    <property type="match status" value="1"/>
</dbReference>
<evidence type="ECO:0000313" key="4">
    <source>
        <dbReference type="Proteomes" id="UP000230794"/>
    </source>
</evidence>
<evidence type="ECO:0000256" key="2">
    <source>
        <dbReference type="ARBA" id="ARBA00022801"/>
    </source>
</evidence>
<dbReference type="InterPro" id="IPR023211">
    <property type="entry name" value="DNA_pol_palm_dom_sf"/>
</dbReference>
<dbReference type="OrthoDB" id="3536at10239"/>
<evidence type="ECO:0000313" key="3">
    <source>
        <dbReference type="EMBL" id="ATI16508.1"/>
    </source>
</evidence>
<dbReference type="Proteomes" id="UP000230794">
    <property type="component" value="Segment"/>
</dbReference>
<organism evidence="3 4">
    <name type="scientific">Klebsiella phage vB_KpnM_KpV79</name>
    <dbReference type="NCBI Taxonomy" id="2041212"/>
    <lineage>
        <taxon>Viruses</taxon>
        <taxon>Duplodnaviria</taxon>
        <taxon>Heunggongvirae</taxon>
        <taxon>Uroviricota</taxon>
        <taxon>Caudoviricetes</taxon>
        <taxon>Jameshumphriesvirinae</taxon>
        <taxon>Sircambvirus</taxon>
        <taxon>Sircambvirus KpV79</taxon>
        <taxon>Jedunavirus KpV52</taxon>
    </lineage>
</organism>
<dbReference type="InterPro" id="IPR043502">
    <property type="entry name" value="DNA/RNA_pol_sf"/>
</dbReference>
<proteinExistence type="predicted"/>
<protein>
    <submittedName>
        <fullName evidence="3">DNA polymerase</fullName>
    </submittedName>
</protein>
<dbReference type="InterPro" id="IPR012337">
    <property type="entry name" value="RNaseH-like_sf"/>
</dbReference>
<keyword evidence="2" id="KW-0378">Hydrolase</keyword>
<accession>A0A291LCK0</accession>
<keyword evidence="1" id="KW-0540">Nuclease</keyword>
<dbReference type="Gene3D" id="3.90.1600.10">
    <property type="entry name" value="Palm domain of DNA polymerase"/>
    <property type="match status" value="1"/>
</dbReference>